<comment type="subunit">
    <text evidence="2">Homotetramer.</text>
</comment>
<evidence type="ECO:0000256" key="1">
    <source>
        <dbReference type="ARBA" id="ARBA00006484"/>
    </source>
</evidence>
<dbReference type="PRINTS" id="PR00080">
    <property type="entry name" value="SDRFAMILY"/>
</dbReference>
<evidence type="ECO:0000313" key="4">
    <source>
        <dbReference type="EMBL" id="MDQ0272084.1"/>
    </source>
</evidence>
<dbReference type="GO" id="GO:0004316">
    <property type="term" value="F:3-oxoacyl-[acyl-carrier-protein] reductase (NADPH) activity"/>
    <property type="evidence" value="ECO:0007669"/>
    <property type="project" value="UniProtKB-EC"/>
</dbReference>
<evidence type="ECO:0000256" key="3">
    <source>
        <dbReference type="ARBA" id="ARBA00023002"/>
    </source>
</evidence>
<dbReference type="PANTHER" id="PTHR43639">
    <property type="entry name" value="OXIDOREDUCTASE, SHORT-CHAIN DEHYDROGENASE/REDUCTASE FAMILY (AFU_ORTHOLOGUE AFUA_5G02870)"/>
    <property type="match status" value="1"/>
</dbReference>
<dbReference type="Gene3D" id="3.40.50.720">
    <property type="entry name" value="NAD(P)-binding Rossmann-like Domain"/>
    <property type="match status" value="1"/>
</dbReference>
<protein>
    <submittedName>
        <fullName evidence="4">3-oxoacyl-[acyl-carrier protein] reductase</fullName>
        <ecNumber evidence="4">1.1.1.100</ecNumber>
    </submittedName>
</protein>
<name>A0ABU0ALD9_9BACI</name>
<comment type="similarity">
    <text evidence="1">Belongs to the short-chain dehydrogenases/reductases (SDR) family.</text>
</comment>
<organism evidence="4 5">
    <name type="scientific">Cytobacillus purgationiresistens</name>
    <dbReference type="NCBI Taxonomy" id="863449"/>
    <lineage>
        <taxon>Bacteria</taxon>
        <taxon>Bacillati</taxon>
        <taxon>Bacillota</taxon>
        <taxon>Bacilli</taxon>
        <taxon>Bacillales</taxon>
        <taxon>Bacillaceae</taxon>
        <taxon>Cytobacillus</taxon>
    </lineage>
</organism>
<sequence length="253" mass="26821">MNRMRLLNKTAIITGAAGGMGMETVKRFLEEGASVAATDINTKRLISEMGEHPNLLTLQADLNNEAEVEELVYKAVNRFGTVDRLVNIAGIAQRATPVEDVTIAEWHRILDTNVTAAFLTSKFAIPVMKKNGNGAIVNISSISAVRPRPGLNAYIVSKGAILSLTSALAIELASDNIRVNAINPGPAETDMLGQFAAADADAETVKNSIFKDSVPMGSLIQPDDIANAIVYLCSDEAKMVTGAILNVDGGRGL</sequence>
<dbReference type="Pfam" id="PF13561">
    <property type="entry name" value="adh_short_C2"/>
    <property type="match status" value="1"/>
</dbReference>
<keyword evidence="5" id="KW-1185">Reference proteome</keyword>
<dbReference type="InterPro" id="IPR002347">
    <property type="entry name" value="SDR_fam"/>
</dbReference>
<dbReference type="NCBIfam" id="NF005559">
    <property type="entry name" value="PRK07231.1"/>
    <property type="match status" value="1"/>
</dbReference>
<proteinExistence type="inferred from homology"/>
<evidence type="ECO:0000313" key="5">
    <source>
        <dbReference type="Proteomes" id="UP001238088"/>
    </source>
</evidence>
<dbReference type="PANTHER" id="PTHR43639:SF1">
    <property type="entry name" value="SHORT-CHAIN DEHYDROGENASE_REDUCTASE FAMILY PROTEIN"/>
    <property type="match status" value="1"/>
</dbReference>
<dbReference type="EMBL" id="JAUSUB010000020">
    <property type="protein sequence ID" value="MDQ0272084.1"/>
    <property type="molecule type" value="Genomic_DNA"/>
</dbReference>
<reference evidence="4 5" key="1">
    <citation type="submission" date="2023-07" db="EMBL/GenBank/DDBJ databases">
        <title>Genomic Encyclopedia of Type Strains, Phase IV (KMG-IV): sequencing the most valuable type-strain genomes for metagenomic binning, comparative biology and taxonomic classification.</title>
        <authorList>
            <person name="Goeker M."/>
        </authorList>
    </citation>
    <scope>NUCLEOTIDE SEQUENCE [LARGE SCALE GENOMIC DNA]</scope>
    <source>
        <strain evidence="4 5">DSM 23494</strain>
    </source>
</reference>
<evidence type="ECO:0000256" key="2">
    <source>
        <dbReference type="ARBA" id="ARBA00011881"/>
    </source>
</evidence>
<dbReference type="Proteomes" id="UP001238088">
    <property type="component" value="Unassembled WGS sequence"/>
</dbReference>
<dbReference type="PRINTS" id="PR00081">
    <property type="entry name" value="GDHRDH"/>
</dbReference>
<dbReference type="EC" id="1.1.1.100" evidence="4"/>
<accession>A0ABU0ALD9</accession>
<keyword evidence="3 4" id="KW-0560">Oxidoreductase</keyword>
<gene>
    <name evidence="4" type="ORF">J2S17_003976</name>
</gene>
<comment type="caution">
    <text evidence="4">The sequence shown here is derived from an EMBL/GenBank/DDBJ whole genome shotgun (WGS) entry which is preliminary data.</text>
</comment>
<dbReference type="InterPro" id="IPR036291">
    <property type="entry name" value="NAD(P)-bd_dom_sf"/>
</dbReference>
<dbReference type="SUPFAM" id="SSF51735">
    <property type="entry name" value="NAD(P)-binding Rossmann-fold domains"/>
    <property type="match status" value="1"/>
</dbReference>